<keyword evidence="4" id="KW-1133">Transmembrane helix</keyword>
<dbReference type="Pfam" id="PF25990">
    <property type="entry name" value="Beta-barrel_YknX"/>
    <property type="match status" value="1"/>
</dbReference>
<feature type="domain" description="Multidrug resistance protein MdtA-like barrel-sandwich hybrid" evidence="5">
    <location>
        <begin position="87"/>
        <end position="201"/>
    </location>
</feature>
<dbReference type="EMBL" id="PDJC01000001">
    <property type="protein sequence ID" value="PFG17272.1"/>
    <property type="molecule type" value="Genomic_DNA"/>
</dbReference>
<keyword evidence="4" id="KW-0812">Transmembrane</keyword>
<evidence type="ECO:0000256" key="3">
    <source>
        <dbReference type="SAM" id="MobiDB-lite"/>
    </source>
</evidence>
<evidence type="ECO:0000259" key="7">
    <source>
        <dbReference type="Pfam" id="PF25990"/>
    </source>
</evidence>
<feature type="domain" description="YknX-like beta-barrel" evidence="7">
    <location>
        <begin position="232"/>
        <end position="305"/>
    </location>
</feature>
<accession>A0A2A9CUE9</accession>
<feature type="transmembrane region" description="Helical" evidence="4">
    <location>
        <begin position="27"/>
        <end position="49"/>
    </location>
</feature>
<dbReference type="Gene3D" id="2.40.50.100">
    <property type="match status" value="1"/>
</dbReference>
<dbReference type="Gene3D" id="2.40.420.20">
    <property type="match status" value="1"/>
</dbReference>
<dbReference type="Gene3D" id="2.40.30.170">
    <property type="match status" value="1"/>
</dbReference>
<dbReference type="InterPro" id="IPR058625">
    <property type="entry name" value="MdtA-like_BSH"/>
</dbReference>
<name>A0A2A9CUE9_9ACTN</name>
<dbReference type="InterPro" id="IPR058636">
    <property type="entry name" value="Beta-barrel_YknX"/>
</dbReference>
<dbReference type="RefSeq" id="WP_098460715.1">
    <property type="nucleotide sequence ID" value="NZ_PDJC01000001.1"/>
</dbReference>
<dbReference type="Pfam" id="PF25917">
    <property type="entry name" value="BSH_RND"/>
    <property type="match status" value="1"/>
</dbReference>
<dbReference type="InterPro" id="IPR050465">
    <property type="entry name" value="UPF0194_transport"/>
</dbReference>
<protein>
    <submittedName>
        <fullName evidence="8">Macrolide-specific efflux system membrane fusion protein</fullName>
    </submittedName>
</protein>
<dbReference type="Pfam" id="PF25967">
    <property type="entry name" value="RND-MFP_C"/>
    <property type="match status" value="1"/>
</dbReference>
<proteinExistence type="predicted"/>
<keyword evidence="9" id="KW-1185">Reference proteome</keyword>
<dbReference type="PANTHER" id="PTHR32347">
    <property type="entry name" value="EFFLUX SYSTEM COMPONENT YKNX-RELATED"/>
    <property type="match status" value="1"/>
</dbReference>
<sequence>MTTDPSGFPTDRASEVKKPRRRTWRTWLVVGLAAIVVLSGVGVGTYFLLRPASTSATRTFTRDVQVTKGDQTQTVSLEGTLSPRKQSDVNFSVAGTVTTVKVKAGDKVTKGQKLAGVDDSSLQNAVDLAEANLASAKANRTEIYDNKGSSAAKKSATAQVTSAQAALTNAEDDLKAAVLRSPITGTVASVNVEVGDTVGSSTGGSATSGASGSSSSSTTTAAFVIIQTASWKVEGSIGAADLANVKAGQKVAVTTDASSDALSGTVASVGIVATSTSDNGTATFPVEINLTGNHTNLYSGTTATAVITVGSYPDVLTVPTAAIRSEGDKTVVTKVNNSQTSTVEVEVGKVFGSATQITKGLSEGDTVRISFTRSATASSSSNEGGFGFGGGGLGGGLEGGGPGGGAPPGVSGGRTTGR</sequence>
<evidence type="ECO:0000313" key="8">
    <source>
        <dbReference type="EMBL" id="PFG17272.1"/>
    </source>
</evidence>
<dbReference type="Proteomes" id="UP000226079">
    <property type="component" value="Unassembled WGS sequence"/>
</dbReference>
<evidence type="ECO:0000259" key="5">
    <source>
        <dbReference type="Pfam" id="PF25917"/>
    </source>
</evidence>
<evidence type="ECO:0000313" key="9">
    <source>
        <dbReference type="Proteomes" id="UP000226079"/>
    </source>
</evidence>
<feature type="compositionally biased region" description="Gly residues" evidence="3">
    <location>
        <begin position="384"/>
        <end position="418"/>
    </location>
</feature>
<dbReference type="PANTHER" id="PTHR32347:SF14">
    <property type="entry name" value="EFFLUX SYSTEM COMPONENT YKNX-RELATED"/>
    <property type="match status" value="1"/>
</dbReference>
<feature type="domain" description="Multidrug resistance protein MdtA-like C-terminal permuted SH3" evidence="6">
    <location>
        <begin position="314"/>
        <end position="368"/>
    </location>
</feature>
<dbReference type="GO" id="GO:0030313">
    <property type="term" value="C:cell envelope"/>
    <property type="evidence" value="ECO:0007669"/>
    <property type="project" value="UniProtKB-SubCell"/>
</dbReference>
<evidence type="ECO:0000256" key="2">
    <source>
        <dbReference type="ARBA" id="ARBA00023054"/>
    </source>
</evidence>
<comment type="subcellular location">
    <subcellularLocation>
        <location evidence="1">Cell envelope</location>
    </subcellularLocation>
</comment>
<evidence type="ECO:0000259" key="6">
    <source>
        <dbReference type="Pfam" id="PF25967"/>
    </source>
</evidence>
<evidence type="ECO:0000256" key="4">
    <source>
        <dbReference type="SAM" id="Phobius"/>
    </source>
</evidence>
<comment type="caution">
    <text evidence="8">The sequence shown here is derived from an EMBL/GenBank/DDBJ whole genome shotgun (WGS) entry which is preliminary data.</text>
</comment>
<organism evidence="8 9">
    <name type="scientific">Propionicimonas paludicola</name>
    <dbReference type="NCBI Taxonomy" id="185243"/>
    <lineage>
        <taxon>Bacteria</taxon>
        <taxon>Bacillati</taxon>
        <taxon>Actinomycetota</taxon>
        <taxon>Actinomycetes</taxon>
        <taxon>Propionibacteriales</taxon>
        <taxon>Nocardioidaceae</taxon>
        <taxon>Propionicimonas</taxon>
    </lineage>
</organism>
<feature type="region of interest" description="Disordered" evidence="3">
    <location>
        <begin position="374"/>
        <end position="418"/>
    </location>
</feature>
<gene>
    <name evidence="8" type="ORF">ATK74_1838</name>
</gene>
<keyword evidence="2" id="KW-0175">Coiled coil</keyword>
<keyword evidence="4" id="KW-0472">Membrane</keyword>
<reference evidence="8 9" key="1">
    <citation type="submission" date="2017-10" db="EMBL/GenBank/DDBJ databases">
        <title>Sequencing the genomes of 1000 actinobacteria strains.</title>
        <authorList>
            <person name="Klenk H.-P."/>
        </authorList>
    </citation>
    <scope>NUCLEOTIDE SEQUENCE [LARGE SCALE GENOMIC DNA]</scope>
    <source>
        <strain evidence="8 9">DSM 15597</strain>
    </source>
</reference>
<dbReference type="AlphaFoldDB" id="A0A2A9CUE9"/>
<dbReference type="InterPro" id="IPR058627">
    <property type="entry name" value="MdtA-like_C"/>
</dbReference>
<evidence type="ECO:0000256" key="1">
    <source>
        <dbReference type="ARBA" id="ARBA00004196"/>
    </source>
</evidence>
<dbReference type="OrthoDB" id="5141338at2"/>
<dbReference type="SUPFAM" id="SSF111369">
    <property type="entry name" value="HlyD-like secretion proteins"/>
    <property type="match status" value="1"/>
</dbReference>